<dbReference type="Pfam" id="PF01370">
    <property type="entry name" value="Epimerase"/>
    <property type="match status" value="1"/>
</dbReference>
<keyword evidence="5" id="KW-1185">Reference proteome</keyword>
<feature type="domain" description="NAD-dependent epimerase/dehydratase" evidence="2">
    <location>
        <begin position="3"/>
        <end position="219"/>
    </location>
</feature>
<evidence type="ECO:0000259" key="2">
    <source>
        <dbReference type="Pfam" id="PF01370"/>
    </source>
</evidence>
<comment type="similarity">
    <text evidence="1">Belongs to the NAD(P)-dependent epimerase/dehydratase family. SDR39U1 subfamily.</text>
</comment>
<comment type="caution">
    <text evidence="4">The sequence shown here is derived from an EMBL/GenBank/DDBJ whole genome shotgun (WGS) entry which is preliminary data.</text>
</comment>
<evidence type="ECO:0000313" key="5">
    <source>
        <dbReference type="Proteomes" id="UP001231915"/>
    </source>
</evidence>
<reference evidence="4 5" key="1">
    <citation type="submission" date="2023-05" db="EMBL/GenBank/DDBJ databases">
        <title>Pseudoalteromonas ardens sp. nov., Pseudoalteromonas obscura sp. nov., and Pseudoalteromonas umbrosa sp. nov., isolated from the coral Montipora capitata.</title>
        <authorList>
            <person name="Thomas E.M."/>
            <person name="Smith E.M."/>
            <person name="Papke E."/>
            <person name="Shlafstein M.D."/>
            <person name="Oline D.K."/>
            <person name="Videau P."/>
            <person name="Saw J.H."/>
            <person name="Strangman W.K."/>
            <person name="Ushijima B."/>
        </authorList>
    </citation>
    <scope>NUCLEOTIDE SEQUENCE [LARGE SCALE GENOMIC DNA]</scope>
    <source>
        <strain evidence="4 5">P94</strain>
    </source>
</reference>
<name>A0ABT7ES33_9GAMM</name>
<evidence type="ECO:0000313" key="4">
    <source>
        <dbReference type="EMBL" id="MDK2597871.1"/>
    </source>
</evidence>
<accession>A0ABT7ES33</accession>
<dbReference type="InterPro" id="IPR010099">
    <property type="entry name" value="SDR39U1"/>
</dbReference>
<dbReference type="InterPro" id="IPR036291">
    <property type="entry name" value="NAD(P)-bd_dom_sf"/>
</dbReference>
<dbReference type="Proteomes" id="UP001231915">
    <property type="component" value="Unassembled WGS sequence"/>
</dbReference>
<dbReference type="InterPro" id="IPR013549">
    <property type="entry name" value="DUF1731"/>
</dbReference>
<evidence type="ECO:0000256" key="1">
    <source>
        <dbReference type="ARBA" id="ARBA00009353"/>
    </source>
</evidence>
<dbReference type="Pfam" id="PF08338">
    <property type="entry name" value="DUF1731"/>
    <property type="match status" value="1"/>
</dbReference>
<protein>
    <submittedName>
        <fullName evidence="4">TIGR01777 family oxidoreductase</fullName>
    </submittedName>
</protein>
<dbReference type="NCBIfam" id="TIGR01777">
    <property type="entry name" value="yfcH"/>
    <property type="match status" value="1"/>
</dbReference>
<organism evidence="4 5">
    <name type="scientific">Pseudoalteromonas obscura</name>
    <dbReference type="NCBI Taxonomy" id="3048491"/>
    <lineage>
        <taxon>Bacteria</taxon>
        <taxon>Pseudomonadati</taxon>
        <taxon>Pseudomonadota</taxon>
        <taxon>Gammaproteobacteria</taxon>
        <taxon>Alteromonadales</taxon>
        <taxon>Pseudoalteromonadaceae</taxon>
        <taxon>Pseudoalteromonas</taxon>
    </lineage>
</organism>
<gene>
    <name evidence="4" type="ORF">QNM18_22665</name>
</gene>
<dbReference type="EMBL" id="JASJUT010000013">
    <property type="protein sequence ID" value="MDK2597871.1"/>
    <property type="molecule type" value="Genomic_DNA"/>
</dbReference>
<proteinExistence type="inferred from homology"/>
<dbReference type="CDD" id="cd05242">
    <property type="entry name" value="SDR_a8"/>
    <property type="match status" value="1"/>
</dbReference>
<evidence type="ECO:0000259" key="3">
    <source>
        <dbReference type="Pfam" id="PF08338"/>
    </source>
</evidence>
<dbReference type="Gene3D" id="3.40.50.720">
    <property type="entry name" value="NAD(P)-binding Rossmann-like Domain"/>
    <property type="match status" value="1"/>
</dbReference>
<dbReference type="PANTHER" id="PTHR11092">
    <property type="entry name" value="SUGAR NUCLEOTIDE EPIMERASE RELATED"/>
    <property type="match status" value="1"/>
</dbReference>
<dbReference type="SUPFAM" id="SSF51735">
    <property type="entry name" value="NAD(P)-binding Rossmann-fold domains"/>
    <property type="match status" value="1"/>
</dbReference>
<feature type="domain" description="DUF1731" evidence="3">
    <location>
        <begin position="254"/>
        <end position="299"/>
    </location>
</feature>
<dbReference type="RefSeq" id="WP_211009003.1">
    <property type="nucleotide sequence ID" value="NZ_JASJUT010000013.1"/>
</dbReference>
<dbReference type="InterPro" id="IPR001509">
    <property type="entry name" value="Epimerase_deHydtase"/>
</dbReference>
<dbReference type="PANTHER" id="PTHR11092:SF0">
    <property type="entry name" value="EPIMERASE FAMILY PROTEIN SDR39U1"/>
    <property type="match status" value="1"/>
</dbReference>
<sequence length="301" mass="33956">MNILITGGTGLIGQELCKFLVNKYNLVILTRNELKARHLLGQIGQNSRFVACLSEVDFNDIDIIINLAGEPIADKRWSDKQKQAIIQSRVGITEQIAAYVNAAHNRPHTFISGSAIGFYGRQPADVAVDESYDNPYNEFSHQLCRDWEQAALKTKSEQTRVCLLRTGVVLSRRGGALKKMLPAFSWGMGGPMASGEQMMSWIHIDDMIQLILFLIRHDELEGAFNATAPNPVSNKEFSDCLATVLNRPAFFWLPESFLKWAFGEMSDILIYGQKVIPKKALDANYRFRYQSLEEALKQIMH</sequence>